<keyword evidence="3" id="KW-0963">Cytoplasm</keyword>
<organism evidence="9 10">
    <name type="scientific">Cicer arietinum</name>
    <name type="common">Chickpea</name>
    <name type="synonym">Garbanzo</name>
    <dbReference type="NCBI Taxonomy" id="3827"/>
    <lineage>
        <taxon>Eukaryota</taxon>
        <taxon>Viridiplantae</taxon>
        <taxon>Streptophyta</taxon>
        <taxon>Embryophyta</taxon>
        <taxon>Tracheophyta</taxon>
        <taxon>Spermatophyta</taxon>
        <taxon>Magnoliopsida</taxon>
        <taxon>eudicotyledons</taxon>
        <taxon>Gunneridae</taxon>
        <taxon>Pentapetalae</taxon>
        <taxon>rosids</taxon>
        <taxon>fabids</taxon>
        <taxon>Fabales</taxon>
        <taxon>Fabaceae</taxon>
        <taxon>Papilionoideae</taxon>
        <taxon>50 kb inversion clade</taxon>
        <taxon>NPAAA clade</taxon>
        <taxon>Hologalegina</taxon>
        <taxon>IRL clade</taxon>
        <taxon>Cicereae</taxon>
        <taxon>Cicer</taxon>
    </lineage>
</organism>
<dbReference type="PANTHER" id="PTHR19961">
    <property type="entry name" value="FIMBRIN/PLASTIN"/>
    <property type="match status" value="1"/>
</dbReference>
<dbReference type="CDD" id="cd21293">
    <property type="entry name" value="CH_AtFIM_like_rpt1"/>
    <property type="match status" value="1"/>
</dbReference>
<feature type="compositionally biased region" description="Low complexity" evidence="7">
    <location>
        <begin position="669"/>
        <end position="681"/>
    </location>
</feature>
<dbReference type="InterPro" id="IPR011992">
    <property type="entry name" value="EF-hand-dom_pair"/>
</dbReference>
<dbReference type="Gene3D" id="1.10.418.10">
    <property type="entry name" value="Calponin-like domain"/>
    <property type="match status" value="4"/>
</dbReference>
<dbReference type="InterPro" id="IPR039959">
    <property type="entry name" value="Fimbrin/Plastin"/>
</dbReference>
<evidence type="ECO:0000256" key="2">
    <source>
        <dbReference type="ARBA" id="ARBA00011385"/>
    </source>
</evidence>
<dbReference type="OrthoDB" id="431378at2759"/>
<evidence type="ECO:0000256" key="4">
    <source>
        <dbReference type="ARBA" id="ARBA00022737"/>
    </source>
</evidence>
<dbReference type="STRING" id="3827.A0A3Q7Y8D7"/>
<dbReference type="Proteomes" id="UP000087171">
    <property type="component" value="Chromosome Ca2"/>
</dbReference>
<keyword evidence="6" id="KW-0206">Cytoskeleton</keyword>
<dbReference type="InterPro" id="IPR036872">
    <property type="entry name" value="CH_dom_sf"/>
</dbReference>
<dbReference type="PROSITE" id="PS00020">
    <property type="entry name" value="ACTININ_2"/>
    <property type="match status" value="2"/>
</dbReference>
<dbReference type="PaxDb" id="3827-XP_004491446.1"/>
<feature type="compositionally biased region" description="Polar residues" evidence="7">
    <location>
        <begin position="658"/>
        <end position="668"/>
    </location>
</feature>
<reference evidence="10" key="2">
    <citation type="submission" date="2025-08" db="UniProtKB">
        <authorList>
            <consortium name="RefSeq"/>
        </authorList>
    </citation>
    <scope>IDENTIFICATION</scope>
    <source>
        <tissue evidence="10">Etiolated seedlings</tissue>
    </source>
</reference>
<dbReference type="SUPFAM" id="SSF47576">
    <property type="entry name" value="Calponin-homology domain, CH-domain"/>
    <property type="match status" value="1"/>
</dbReference>
<dbReference type="GO" id="GO:0051015">
    <property type="term" value="F:actin filament binding"/>
    <property type="evidence" value="ECO:0007669"/>
    <property type="project" value="InterPro"/>
</dbReference>
<dbReference type="CDD" id="cd21299">
    <property type="entry name" value="CH_AtFIM_like_rpt3"/>
    <property type="match status" value="1"/>
</dbReference>
<dbReference type="SUPFAM" id="SSF47473">
    <property type="entry name" value="EF-hand"/>
    <property type="match status" value="1"/>
</dbReference>
<dbReference type="RefSeq" id="XP_073221605.1">
    <property type="nucleotide sequence ID" value="XM_073365504.1"/>
</dbReference>
<reference evidence="9" key="1">
    <citation type="journal article" date="2013" name="Nat. Biotechnol.">
        <title>Draft genome sequence of chickpea (Cicer arietinum) provides a resource for trait improvement.</title>
        <authorList>
            <person name="Varshney R.K."/>
            <person name="Song C."/>
            <person name="Saxena R.K."/>
            <person name="Azam S."/>
            <person name="Yu S."/>
            <person name="Sharpe A.G."/>
            <person name="Cannon S."/>
            <person name="Baek J."/>
            <person name="Rosen B.D."/>
            <person name="Tar'an B."/>
            <person name="Millan T."/>
            <person name="Zhang X."/>
            <person name="Ramsay L.D."/>
            <person name="Iwata A."/>
            <person name="Wang Y."/>
            <person name="Nelson W."/>
            <person name="Farmer A.D."/>
            <person name="Gaur P.M."/>
            <person name="Soderlund C."/>
            <person name="Penmetsa R.V."/>
            <person name="Xu C."/>
            <person name="Bharti A.K."/>
            <person name="He W."/>
            <person name="Winter P."/>
            <person name="Zhao S."/>
            <person name="Hane J.K."/>
            <person name="Carrasquilla-Garcia N."/>
            <person name="Condie J.A."/>
            <person name="Upadhyaya H.D."/>
            <person name="Luo M.C."/>
            <person name="Thudi M."/>
            <person name="Gowda C.L."/>
            <person name="Singh N.P."/>
            <person name="Lichtenzveig J."/>
            <person name="Gali K.K."/>
            <person name="Rubio J."/>
            <person name="Nadarajan N."/>
            <person name="Dolezel J."/>
            <person name="Bansal K.C."/>
            <person name="Xu X."/>
            <person name="Edwards D."/>
            <person name="Zhang G."/>
            <person name="Kahl G."/>
            <person name="Gil J."/>
            <person name="Singh K.B."/>
            <person name="Datta S.K."/>
            <person name="Jackson S.A."/>
            <person name="Wang J."/>
            <person name="Cook D.R."/>
        </authorList>
    </citation>
    <scope>NUCLEOTIDE SEQUENCE [LARGE SCALE GENOMIC DNA]</scope>
    <source>
        <strain evidence="9">cv. CDC Frontier</strain>
    </source>
</reference>
<feature type="domain" description="Calponin-homology (CH)" evidence="8">
    <location>
        <begin position="122"/>
        <end position="239"/>
    </location>
</feature>
<dbReference type="FunFam" id="1.10.418.10:FF:000034">
    <property type="entry name" value="Fimbrin-2 like"/>
    <property type="match status" value="1"/>
</dbReference>
<dbReference type="AlphaFoldDB" id="A0A3Q7Y8D7"/>
<feature type="compositionally biased region" description="Low complexity" evidence="7">
    <location>
        <begin position="630"/>
        <end position="647"/>
    </location>
</feature>
<keyword evidence="4" id="KW-0677">Repeat</keyword>
<dbReference type="InterPro" id="IPR001715">
    <property type="entry name" value="CH_dom"/>
</dbReference>
<evidence type="ECO:0000256" key="5">
    <source>
        <dbReference type="ARBA" id="ARBA00023203"/>
    </source>
</evidence>
<name>A0A3Q7Y8D7_CICAR</name>
<comment type="subunit">
    <text evidence="2">Interacts with F-actin.</text>
</comment>
<dbReference type="FunFam" id="1.10.418.10:FF:000031">
    <property type="entry name" value="Fimbrin-2 like"/>
    <property type="match status" value="1"/>
</dbReference>
<dbReference type="PANTHER" id="PTHR19961:SF62">
    <property type="entry name" value="FIMBRIN-1"/>
    <property type="match status" value="1"/>
</dbReference>
<sequence>MSKFEGVIVSDQWLQSQFTQVELRSLKSKFVSLKNQNGKVTFGDLPRLMMKIKAFIDVYSEDEIKRILSESGNDFTHDVDFEAFLRIYLNLRSQATTKQGGLKHSSSFLNETITTLLHTISESEKACYVAHINSYLGDDPFLSQYLPLDPATNDLFDLSKDGILLCKLINVAVPGTIDERAINTKRNLTLWEINENHTLCLNSAKAIGCTVVNIGTQDLVEGRPHLVLGLISQIIKIQLLADLSLKKTPQLVELVDDSQEIEELLNLSPEKVLLKWMNFHLQRGGYQKTVQNYSSDLKDGEAYAYLLNVLAPEHCNPSTLDTKDSNERSNLVLEHAERLGCKRYLTPRDITEGTSNLNLAFVAQLFHHRSGLSTDTKKMSYAEMMTEDVQTCREERCFRMWINSLGISTRVNNLFEDVRNGWILLEVLDKIFPGSVNWKLATRPPIRMPFKKVENCNQVVKVGKQFRFSLVNVAGNDIVQGNKKLILALLWQLMRFTMLQLLKNLRSHSQGKEIRDADILKWANRKVKSIGKTSHIESFKDRSLSSGLFFLELLSAVEPRVVNWNLVTKGESDDEKKLNATYIISVARKLGCSIFLLPEDIMEVNQKMILTLAASIMYWSLQQQSEDADSFPSPASTVTTTTPEASPCPSVCGEDESYSSLNGDFSNLSVDDTTSDTTVSSQLESDELF</sequence>
<evidence type="ECO:0000259" key="8">
    <source>
        <dbReference type="PROSITE" id="PS50021"/>
    </source>
</evidence>
<keyword evidence="9" id="KW-1185">Reference proteome</keyword>
<proteinExistence type="predicted"/>
<keyword evidence="5" id="KW-0009">Actin-binding</keyword>
<evidence type="ECO:0000256" key="7">
    <source>
        <dbReference type="SAM" id="MobiDB-lite"/>
    </source>
</evidence>
<dbReference type="FunFam" id="1.10.418.10:FF:000041">
    <property type="entry name" value="Fimbrin-2 isoform A"/>
    <property type="match status" value="1"/>
</dbReference>
<dbReference type="PROSITE" id="PS50021">
    <property type="entry name" value="CH"/>
    <property type="match status" value="4"/>
</dbReference>
<accession>A0A3Q7Y8D7</accession>
<protein>
    <submittedName>
        <fullName evidence="10">Fimbrin-1</fullName>
    </submittedName>
</protein>
<dbReference type="RefSeq" id="XP_073221604.1">
    <property type="nucleotide sequence ID" value="XM_073365503.1"/>
</dbReference>
<comment type="subcellular location">
    <subcellularLocation>
        <location evidence="1">Cytoplasm</location>
        <location evidence="1">Cytoskeleton</location>
    </subcellularLocation>
</comment>
<dbReference type="GO" id="GO:0051639">
    <property type="term" value="P:actin filament network formation"/>
    <property type="evidence" value="ECO:0007669"/>
    <property type="project" value="TreeGrafter"/>
</dbReference>
<dbReference type="GO" id="GO:0005884">
    <property type="term" value="C:actin filament"/>
    <property type="evidence" value="ECO:0007669"/>
    <property type="project" value="TreeGrafter"/>
</dbReference>
<evidence type="ECO:0000256" key="1">
    <source>
        <dbReference type="ARBA" id="ARBA00004245"/>
    </source>
</evidence>
<dbReference type="GO" id="GO:0051017">
    <property type="term" value="P:actin filament bundle assembly"/>
    <property type="evidence" value="ECO:0007669"/>
    <property type="project" value="InterPro"/>
</dbReference>
<dbReference type="FunFam" id="1.10.418.10:FF:000045">
    <property type="entry name" value="Fimbrin-1 isoform A"/>
    <property type="match status" value="1"/>
</dbReference>
<feature type="domain" description="Calponin-homology (CH)" evidence="8">
    <location>
        <begin position="392"/>
        <end position="498"/>
    </location>
</feature>
<evidence type="ECO:0000256" key="3">
    <source>
        <dbReference type="ARBA" id="ARBA00022490"/>
    </source>
</evidence>
<dbReference type="GO" id="GO:0032432">
    <property type="term" value="C:actin filament bundle"/>
    <property type="evidence" value="ECO:0007669"/>
    <property type="project" value="TreeGrafter"/>
</dbReference>
<dbReference type="RefSeq" id="XP_027187837.1">
    <property type="nucleotide sequence ID" value="XM_027332036.1"/>
</dbReference>
<feature type="domain" description="Calponin-homology (CH)" evidence="8">
    <location>
        <begin position="267"/>
        <end position="370"/>
    </location>
</feature>
<evidence type="ECO:0000313" key="10">
    <source>
        <dbReference type="RefSeq" id="XP_027187837.1"/>
    </source>
</evidence>
<dbReference type="Pfam" id="PF00307">
    <property type="entry name" value="CH"/>
    <property type="match status" value="4"/>
</dbReference>
<dbReference type="InterPro" id="IPR001589">
    <property type="entry name" value="Actinin_actin-bd_CS"/>
</dbReference>
<evidence type="ECO:0000256" key="6">
    <source>
        <dbReference type="ARBA" id="ARBA00023212"/>
    </source>
</evidence>
<dbReference type="GeneID" id="101491822"/>
<dbReference type="GO" id="GO:0005737">
    <property type="term" value="C:cytoplasm"/>
    <property type="evidence" value="ECO:0007669"/>
    <property type="project" value="TreeGrafter"/>
</dbReference>
<evidence type="ECO:0000313" key="9">
    <source>
        <dbReference type="Proteomes" id="UP000087171"/>
    </source>
</evidence>
<dbReference type="SMART" id="SM00033">
    <property type="entry name" value="CH"/>
    <property type="match status" value="4"/>
</dbReference>
<feature type="region of interest" description="Disordered" evidence="7">
    <location>
        <begin position="629"/>
        <end position="689"/>
    </location>
</feature>
<gene>
    <name evidence="10" type="primary">LOC101491822</name>
</gene>
<feature type="domain" description="Calponin-homology (CH)" evidence="8">
    <location>
        <begin position="513"/>
        <end position="621"/>
    </location>
</feature>